<dbReference type="Proteomes" id="UP000587586">
    <property type="component" value="Unassembled WGS sequence"/>
</dbReference>
<keyword evidence="3" id="KW-1185">Reference proteome</keyword>
<dbReference type="PANTHER" id="PTHR43471">
    <property type="entry name" value="ABC TRANSPORTER PERMEASE"/>
    <property type="match status" value="1"/>
</dbReference>
<name>A0A6V8N2J4_9BACT</name>
<feature type="transmembrane region" description="Helical" evidence="1">
    <location>
        <begin position="236"/>
        <end position="257"/>
    </location>
</feature>
<keyword evidence="1" id="KW-0472">Membrane</keyword>
<keyword evidence="1" id="KW-1133">Transmembrane helix</keyword>
<sequence>MFEVFRITLKGIFRDRVFHGILVAAVLLPLVPSVSQLSMRQVTELSITLSLSLISFILLLLSVFLGGTSLWKDIDRRYTFSVLSLPISRTRFLLGRFLGLAAFLLLAALVLGVVACVVVSITAGNYPPDRPVVWGNVFAAIVFDALKYILLVAAAVALSTVSTSFFLPVFGTIATMLVGSASQQVYEYVQSPAGEKLTPLLRQCANALYYVLPNFSAFDLKVNAIYGVPLSGQGTLLTVLYFAVYVAMLLLVATVLFSRREMK</sequence>
<accession>A0A6V8N2J4</accession>
<protein>
    <submittedName>
        <fullName evidence="2">Membrane protein</fullName>
    </submittedName>
</protein>
<feature type="transmembrane region" description="Helical" evidence="1">
    <location>
        <begin position="165"/>
        <end position="186"/>
    </location>
</feature>
<feature type="transmembrane region" description="Helical" evidence="1">
    <location>
        <begin position="21"/>
        <end position="39"/>
    </location>
</feature>
<dbReference type="EMBL" id="BLXZ01000001">
    <property type="protein sequence ID" value="GFO66742.1"/>
    <property type="molecule type" value="Genomic_DNA"/>
</dbReference>
<dbReference type="PANTHER" id="PTHR43471:SF10">
    <property type="entry name" value="SLL1107 PROTEIN"/>
    <property type="match status" value="1"/>
</dbReference>
<comment type="caution">
    <text evidence="2">The sequence shown here is derived from an EMBL/GenBank/DDBJ whole genome shotgun (WGS) entry which is preliminary data.</text>
</comment>
<dbReference type="AlphaFoldDB" id="A0A6V8N2J4"/>
<organism evidence="2 3">
    <name type="scientific">Geomonas limicola</name>
    <dbReference type="NCBI Taxonomy" id="2740186"/>
    <lineage>
        <taxon>Bacteria</taxon>
        <taxon>Pseudomonadati</taxon>
        <taxon>Thermodesulfobacteriota</taxon>
        <taxon>Desulfuromonadia</taxon>
        <taxon>Geobacterales</taxon>
        <taxon>Geobacteraceae</taxon>
        <taxon>Geomonas</taxon>
    </lineage>
</organism>
<reference evidence="3" key="1">
    <citation type="submission" date="2020-06" db="EMBL/GenBank/DDBJ databases">
        <title>Draft genomic sequecing of Geomonas sp. Red745.</title>
        <authorList>
            <person name="Itoh H."/>
            <person name="Xu Z.X."/>
            <person name="Ushijima N."/>
            <person name="Masuda Y."/>
            <person name="Shiratori Y."/>
            <person name="Senoo K."/>
        </authorList>
    </citation>
    <scope>NUCLEOTIDE SEQUENCE [LARGE SCALE GENOMIC DNA]</scope>
    <source>
        <strain evidence="3">Red745</strain>
    </source>
</reference>
<feature type="transmembrane region" description="Helical" evidence="1">
    <location>
        <begin position="133"/>
        <end position="158"/>
    </location>
</feature>
<feature type="transmembrane region" description="Helical" evidence="1">
    <location>
        <begin position="92"/>
        <end position="121"/>
    </location>
</feature>
<evidence type="ECO:0000313" key="2">
    <source>
        <dbReference type="EMBL" id="GFO66742.1"/>
    </source>
</evidence>
<gene>
    <name evidence="2" type="primary">xapB</name>
    <name evidence="2" type="ORF">GMLC_03210</name>
</gene>
<dbReference type="RefSeq" id="WP_183359273.1">
    <property type="nucleotide sequence ID" value="NZ_BLXZ01000001.1"/>
</dbReference>
<feature type="transmembrane region" description="Helical" evidence="1">
    <location>
        <begin position="45"/>
        <end position="71"/>
    </location>
</feature>
<keyword evidence="1" id="KW-0812">Transmembrane</keyword>
<evidence type="ECO:0000313" key="3">
    <source>
        <dbReference type="Proteomes" id="UP000587586"/>
    </source>
</evidence>
<proteinExistence type="predicted"/>
<evidence type="ECO:0000256" key="1">
    <source>
        <dbReference type="SAM" id="Phobius"/>
    </source>
</evidence>